<organism evidence="8 9">
    <name type="scientific">Daphnia magna</name>
    <dbReference type="NCBI Taxonomy" id="35525"/>
    <lineage>
        <taxon>Eukaryota</taxon>
        <taxon>Metazoa</taxon>
        <taxon>Ecdysozoa</taxon>
        <taxon>Arthropoda</taxon>
        <taxon>Crustacea</taxon>
        <taxon>Branchiopoda</taxon>
        <taxon>Diplostraca</taxon>
        <taxon>Cladocera</taxon>
        <taxon>Anomopoda</taxon>
        <taxon>Daphniidae</taxon>
        <taxon>Daphnia</taxon>
    </lineage>
</organism>
<dbReference type="SUPFAM" id="SSF101576">
    <property type="entry name" value="Supernatant protein factor (SPF), C-terminal domain"/>
    <property type="match status" value="1"/>
</dbReference>
<keyword evidence="4 8" id="KW-0812">Transmembrane</keyword>
<dbReference type="Gene3D" id="3.40.50.2000">
    <property type="entry name" value="Glycogen Phosphorylase B"/>
    <property type="match status" value="1"/>
</dbReference>
<sequence length="634" mass="72057">MVLSAFLLLFLSTELAAAHRILFLSPISTRSHTNFVKPIIKGLVERGHFVTYWNGLLPKNQGTNALNQTTNLRLLYSPELDALSSDHNVDFSSGTKNFYLLFELPKRVELYCKTIYRDPVFHQLMASHEKFDLIIVEAAVNECILPLVYKFDAPFIYTMGAMPMPWHLDAVSSPLAFDHYSHVGSAYKDEMNFWQRTYNTLTGILAVYYWRWIVMPVADHLAAETLHIENLPTMERIENKYLSLLVLNTNLGLNYQMATTPAVIQAGGINLGPAKPLPHDLEKFVSDSGDAGCIIVSFGSLLRNSDIPDDVRRIFLSTFARLPQRILWKWEDESKIRHGESIPPNVKLMSWLPQADLLGHPKMRLFITHGGVNSIQEAVYHNIPLINSPVDNDQVLFPQNLLRQLGNNWETTLTKHTSNRDLLHVIACSRRNRPAMNHICFVILLLIGCTNAYYMTIDAHAEECFFEKVSAGTKLGLTFEVAEGGFLDIDFNIVGPNGQTIESGERASNGKYAFKADMDGVYTYCFSNKMSTMTPKIVMFTIDVGEPTAELHQDAANGNHTKLEEMIKELSGALRTVKHEQDYMNLRERVHRTINESTNSRVVMWSFFEAFVLLTMTAGQVYYLKRFFEVRRVV</sequence>
<keyword evidence="4" id="KW-1133">Transmembrane helix</keyword>
<dbReference type="EMBL" id="LRGB01001253">
    <property type="protein sequence ID" value="KZS13236.1"/>
    <property type="molecule type" value="Genomic_DNA"/>
</dbReference>
<evidence type="ECO:0000313" key="8">
    <source>
        <dbReference type="EMBL" id="KZS13236.1"/>
    </source>
</evidence>
<accession>A0A164WG86</accession>
<feature type="transmembrane region" description="Helical" evidence="4">
    <location>
        <begin position="602"/>
        <end position="624"/>
    </location>
</feature>
<comment type="caution">
    <text evidence="8">The sequence shown here is derived from an EMBL/GenBank/DDBJ whole genome shotgun (WGS) entry which is preliminary data.</text>
</comment>
<dbReference type="InterPro" id="IPR050271">
    <property type="entry name" value="UDP-glycosyltransferase"/>
</dbReference>
<dbReference type="PANTHER" id="PTHR48043:SF159">
    <property type="entry name" value="EG:EG0003.4 PROTEIN-RELATED"/>
    <property type="match status" value="1"/>
</dbReference>
<dbReference type="Proteomes" id="UP000076858">
    <property type="component" value="Unassembled WGS sequence"/>
</dbReference>
<dbReference type="InterPro" id="IPR009038">
    <property type="entry name" value="GOLD_dom"/>
</dbReference>
<keyword evidence="2" id="KW-0328">Glycosyltransferase</keyword>
<keyword evidence="3" id="KW-0808">Transferase</keyword>
<dbReference type="GO" id="GO:0008194">
    <property type="term" value="F:UDP-glycosyltransferase activity"/>
    <property type="evidence" value="ECO:0007669"/>
    <property type="project" value="InterPro"/>
</dbReference>
<dbReference type="InterPro" id="IPR035595">
    <property type="entry name" value="UDP_glycos_trans_CS"/>
</dbReference>
<evidence type="ECO:0000256" key="1">
    <source>
        <dbReference type="ARBA" id="ARBA00009995"/>
    </source>
</evidence>
<evidence type="ECO:0000256" key="2">
    <source>
        <dbReference type="ARBA" id="ARBA00022676"/>
    </source>
</evidence>
<evidence type="ECO:0000259" key="6">
    <source>
        <dbReference type="PROSITE" id="PS50108"/>
    </source>
</evidence>
<dbReference type="PROSITE" id="PS50108">
    <property type="entry name" value="CRIB"/>
    <property type="match status" value="1"/>
</dbReference>
<dbReference type="InterPro" id="IPR036598">
    <property type="entry name" value="GOLD_dom_sf"/>
</dbReference>
<keyword evidence="9" id="KW-1185">Reference proteome</keyword>
<dbReference type="Pfam" id="PF00201">
    <property type="entry name" value="UDPGT"/>
    <property type="match status" value="1"/>
</dbReference>
<comment type="similarity">
    <text evidence="1">Belongs to the UDP-glycosyltransferase family.</text>
</comment>
<dbReference type="FunFam" id="3.40.50.2000:FF:000021">
    <property type="entry name" value="UDP-glucuronosyltransferase"/>
    <property type="match status" value="1"/>
</dbReference>
<feature type="chain" id="PRO_5007854025" evidence="5">
    <location>
        <begin position="19"/>
        <end position="634"/>
    </location>
</feature>
<dbReference type="OrthoDB" id="1929172at2759"/>
<dbReference type="Pfam" id="PF01105">
    <property type="entry name" value="EMP24_GP25L"/>
    <property type="match status" value="1"/>
</dbReference>
<protein>
    <submittedName>
        <fullName evidence="8">Transmembrane emp24 domain-containing protein eca</fullName>
    </submittedName>
</protein>
<evidence type="ECO:0000259" key="7">
    <source>
        <dbReference type="PROSITE" id="PS50866"/>
    </source>
</evidence>
<evidence type="ECO:0000313" key="9">
    <source>
        <dbReference type="Proteomes" id="UP000076858"/>
    </source>
</evidence>
<dbReference type="InterPro" id="IPR000095">
    <property type="entry name" value="CRIB_dom"/>
</dbReference>
<reference evidence="8 9" key="1">
    <citation type="submission" date="2016-03" db="EMBL/GenBank/DDBJ databases">
        <title>EvidentialGene: Evidence-directed Construction of Genes on Genomes.</title>
        <authorList>
            <person name="Gilbert D.G."/>
            <person name="Choi J.-H."/>
            <person name="Mockaitis K."/>
            <person name="Colbourne J."/>
            <person name="Pfrender M."/>
        </authorList>
    </citation>
    <scope>NUCLEOTIDE SEQUENCE [LARGE SCALE GENOMIC DNA]</scope>
    <source>
        <strain evidence="8 9">Xinb3</strain>
        <tissue evidence="8">Complete organism</tissue>
    </source>
</reference>
<gene>
    <name evidence="8" type="ORF">APZ42_021680</name>
</gene>
<evidence type="ECO:0000256" key="4">
    <source>
        <dbReference type="SAM" id="Phobius"/>
    </source>
</evidence>
<proteinExistence type="inferred from homology"/>
<feature type="signal peptide" evidence="5">
    <location>
        <begin position="1"/>
        <end position="18"/>
    </location>
</feature>
<dbReference type="PROSITE" id="PS00375">
    <property type="entry name" value="UDPGT"/>
    <property type="match status" value="1"/>
</dbReference>
<dbReference type="SUPFAM" id="SSF53756">
    <property type="entry name" value="UDP-Glycosyltransferase/glycogen phosphorylase"/>
    <property type="match status" value="1"/>
</dbReference>
<dbReference type="AlphaFoldDB" id="A0A164WG86"/>
<dbReference type="InterPro" id="IPR002213">
    <property type="entry name" value="UDP_glucos_trans"/>
</dbReference>
<dbReference type="PANTHER" id="PTHR48043">
    <property type="entry name" value="EG:EG0003.4 PROTEIN-RELATED"/>
    <property type="match status" value="1"/>
</dbReference>
<evidence type="ECO:0000256" key="5">
    <source>
        <dbReference type="SAM" id="SignalP"/>
    </source>
</evidence>
<dbReference type="STRING" id="35525.A0A164WG86"/>
<feature type="domain" description="CRIB" evidence="6">
    <location>
        <begin position="171"/>
        <end position="184"/>
    </location>
</feature>
<dbReference type="CDD" id="cd03784">
    <property type="entry name" value="GT1_Gtf-like"/>
    <property type="match status" value="1"/>
</dbReference>
<dbReference type="PROSITE" id="PS50866">
    <property type="entry name" value="GOLD"/>
    <property type="match status" value="1"/>
</dbReference>
<dbReference type="SMART" id="SM01190">
    <property type="entry name" value="EMP24_GP25L"/>
    <property type="match status" value="1"/>
</dbReference>
<name>A0A164WG86_9CRUS</name>
<evidence type="ECO:0000256" key="3">
    <source>
        <dbReference type="ARBA" id="ARBA00022679"/>
    </source>
</evidence>
<feature type="domain" description="GOLD" evidence="7">
    <location>
        <begin position="462"/>
        <end position="544"/>
    </location>
</feature>
<keyword evidence="5" id="KW-0732">Signal</keyword>
<keyword evidence="4" id="KW-0472">Membrane</keyword>